<keyword evidence="3 5" id="KW-0371">Homeobox</keyword>
<dbReference type="SUPFAM" id="SSF46689">
    <property type="entry name" value="Homeodomain-like"/>
    <property type="match status" value="1"/>
</dbReference>
<protein>
    <recommendedName>
        <fullName evidence="8">Homeobox domain-containing protein</fullName>
    </recommendedName>
</protein>
<dbReference type="Gene3D" id="1.10.10.60">
    <property type="entry name" value="Homeodomain-like"/>
    <property type="match status" value="1"/>
</dbReference>
<dbReference type="PROSITE" id="PS50071">
    <property type="entry name" value="HOMEOBOX_2"/>
    <property type="match status" value="1"/>
</dbReference>
<evidence type="ECO:0000313" key="10">
    <source>
        <dbReference type="Proteomes" id="UP001153712"/>
    </source>
</evidence>
<dbReference type="PRINTS" id="PR00024">
    <property type="entry name" value="HOMEOBOX"/>
</dbReference>
<reference evidence="9" key="1">
    <citation type="submission" date="2022-01" db="EMBL/GenBank/DDBJ databases">
        <authorList>
            <person name="King R."/>
        </authorList>
    </citation>
    <scope>NUCLEOTIDE SEQUENCE</scope>
</reference>
<dbReference type="InterPro" id="IPR020479">
    <property type="entry name" value="HD_metazoa"/>
</dbReference>
<dbReference type="PANTHER" id="PTHR24324:SF5">
    <property type="entry name" value="HEMATOPOIETICALLY-EXPRESSED HOMEOBOX PROTEIN HHEX"/>
    <property type="match status" value="1"/>
</dbReference>
<evidence type="ECO:0000256" key="7">
    <source>
        <dbReference type="SAM" id="MobiDB-lite"/>
    </source>
</evidence>
<dbReference type="GO" id="GO:0000981">
    <property type="term" value="F:DNA-binding transcription factor activity, RNA polymerase II-specific"/>
    <property type="evidence" value="ECO:0007669"/>
    <property type="project" value="InterPro"/>
</dbReference>
<organism evidence="9 10">
    <name type="scientific">Phyllotreta striolata</name>
    <name type="common">Striped flea beetle</name>
    <name type="synonym">Crioceris striolata</name>
    <dbReference type="NCBI Taxonomy" id="444603"/>
    <lineage>
        <taxon>Eukaryota</taxon>
        <taxon>Metazoa</taxon>
        <taxon>Ecdysozoa</taxon>
        <taxon>Arthropoda</taxon>
        <taxon>Hexapoda</taxon>
        <taxon>Insecta</taxon>
        <taxon>Pterygota</taxon>
        <taxon>Neoptera</taxon>
        <taxon>Endopterygota</taxon>
        <taxon>Coleoptera</taxon>
        <taxon>Polyphaga</taxon>
        <taxon>Cucujiformia</taxon>
        <taxon>Chrysomeloidea</taxon>
        <taxon>Chrysomelidae</taxon>
        <taxon>Galerucinae</taxon>
        <taxon>Alticini</taxon>
        <taxon>Phyllotreta</taxon>
    </lineage>
</organism>
<dbReference type="InterPro" id="IPR001356">
    <property type="entry name" value="HD"/>
</dbReference>
<feature type="domain" description="Homeobox" evidence="8">
    <location>
        <begin position="133"/>
        <end position="193"/>
    </location>
</feature>
<evidence type="ECO:0000259" key="8">
    <source>
        <dbReference type="PROSITE" id="PS50071"/>
    </source>
</evidence>
<evidence type="ECO:0000256" key="6">
    <source>
        <dbReference type="RuleBase" id="RU000682"/>
    </source>
</evidence>
<evidence type="ECO:0000313" key="9">
    <source>
        <dbReference type="EMBL" id="CAG9856951.1"/>
    </source>
</evidence>
<name>A0A9N9XK31_PHYSR</name>
<dbReference type="EMBL" id="OU900106">
    <property type="protein sequence ID" value="CAG9856951.1"/>
    <property type="molecule type" value="Genomic_DNA"/>
</dbReference>
<evidence type="ECO:0000256" key="2">
    <source>
        <dbReference type="ARBA" id="ARBA00023125"/>
    </source>
</evidence>
<gene>
    <name evidence="9" type="ORF">PHYEVI_LOCUS3362</name>
</gene>
<evidence type="ECO:0000256" key="3">
    <source>
        <dbReference type="ARBA" id="ARBA00023155"/>
    </source>
</evidence>
<accession>A0A9N9XK31</accession>
<feature type="region of interest" description="Disordered" evidence="7">
    <location>
        <begin position="189"/>
        <end position="213"/>
    </location>
</feature>
<dbReference type="PANTHER" id="PTHR24324">
    <property type="entry name" value="HOMEOBOX PROTEIN HHEX"/>
    <property type="match status" value="1"/>
</dbReference>
<feature type="DNA-binding region" description="Homeobox" evidence="5">
    <location>
        <begin position="135"/>
        <end position="194"/>
    </location>
</feature>
<keyword evidence="4 5" id="KW-0539">Nucleus</keyword>
<dbReference type="Proteomes" id="UP001153712">
    <property type="component" value="Chromosome 13"/>
</dbReference>
<dbReference type="OrthoDB" id="6159439at2759"/>
<dbReference type="InterPro" id="IPR017970">
    <property type="entry name" value="Homeobox_CS"/>
</dbReference>
<dbReference type="PROSITE" id="PS00027">
    <property type="entry name" value="HOMEOBOX_1"/>
    <property type="match status" value="1"/>
</dbReference>
<evidence type="ECO:0000256" key="1">
    <source>
        <dbReference type="ARBA" id="ARBA00004123"/>
    </source>
</evidence>
<dbReference type="InterPro" id="IPR009057">
    <property type="entry name" value="Homeodomain-like_sf"/>
</dbReference>
<dbReference type="GO" id="GO:0005634">
    <property type="term" value="C:nucleus"/>
    <property type="evidence" value="ECO:0007669"/>
    <property type="project" value="UniProtKB-SubCell"/>
</dbReference>
<proteinExistence type="predicted"/>
<comment type="subcellular location">
    <subcellularLocation>
        <location evidence="1 5 6">Nucleus</location>
    </subcellularLocation>
</comment>
<keyword evidence="2 5" id="KW-0238">DNA-binding</keyword>
<evidence type="ECO:0000256" key="5">
    <source>
        <dbReference type="PROSITE-ProRule" id="PRU00108"/>
    </source>
</evidence>
<dbReference type="AlphaFoldDB" id="A0A9N9XK31"/>
<evidence type="ECO:0000256" key="4">
    <source>
        <dbReference type="ARBA" id="ARBA00023242"/>
    </source>
</evidence>
<keyword evidence="10" id="KW-1185">Reference proteome</keyword>
<dbReference type="InterPro" id="IPR051000">
    <property type="entry name" value="Homeobox_DNA-bind_prot"/>
</dbReference>
<dbReference type="Pfam" id="PF00046">
    <property type="entry name" value="Homeodomain"/>
    <property type="match status" value="1"/>
</dbReference>
<dbReference type="GO" id="GO:0000978">
    <property type="term" value="F:RNA polymerase II cis-regulatory region sequence-specific DNA binding"/>
    <property type="evidence" value="ECO:0007669"/>
    <property type="project" value="TreeGrafter"/>
</dbReference>
<dbReference type="CDD" id="cd00086">
    <property type="entry name" value="homeodomain"/>
    <property type="match status" value="1"/>
</dbReference>
<sequence length="213" mass="24730">MSFLIENILNNTRKSGETSTQEQSKMTSIFTCQNDSSNRVRNDTFAGENDSSTRAPDSILHRTLVNKFADFRRESPSPAGNYRHFCYDPVHLNYYRNFCETDYSPLERHKSWPSYESHYLSYALGYKYLYSPSKRKGGQVRFTGGQTEVLEKRFCANKYLSPEERKVLARSLSLSDRQVKTWFQNRRAKWRRSNSSGEDGNSVEKSPGVDLIE</sequence>
<dbReference type="SMART" id="SM00389">
    <property type="entry name" value="HOX"/>
    <property type="match status" value="1"/>
</dbReference>
<dbReference type="GO" id="GO:0030154">
    <property type="term" value="P:cell differentiation"/>
    <property type="evidence" value="ECO:0007669"/>
    <property type="project" value="TreeGrafter"/>
</dbReference>